<dbReference type="STRING" id="1447883.A0A2B7X5J2"/>
<reference evidence="1 2" key="1">
    <citation type="submission" date="2017-10" db="EMBL/GenBank/DDBJ databases">
        <title>Comparative genomics in systemic dimorphic fungi from Ajellomycetaceae.</title>
        <authorList>
            <person name="Munoz J.F."/>
            <person name="Mcewen J.G."/>
            <person name="Clay O.K."/>
            <person name="Cuomo C.A."/>
        </authorList>
    </citation>
    <scope>NUCLEOTIDE SEQUENCE [LARGE SCALE GENOMIC DNA]</scope>
    <source>
        <strain evidence="1 2">UAMH7299</strain>
    </source>
</reference>
<keyword evidence="2" id="KW-1185">Reference proteome</keyword>
<protein>
    <submittedName>
        <fullName evidence="1">Uncharacterized protein</fullName>
    </submittedName>
</protein>
<proteinExistence type="predicted"/>
<comment type="caution">
    <text evidence="1">The sequence shown here is derived from an EMBL/GenBank/DDBJ whole genome shotgun (WGS) entry which is preliminary data.</text>
</comment>
<name>A0A2B7X5J2_POLH7</name>
<gene>
    <name evidence="1" type="ORF">AJ80_08586</name>
</gene>
<dbReference type="Proteomes" id="UP000224634">
    <property type="component" value="Unassembled WGS sequence"/>
</dbReference>
<evidence type="ECO:0000313" key="1">
    <source>
        <dbReference type="EMBL" id="PGH04002.1"/>
    </source>
</evidence>
<dbReference type="AlphaFoldDB" id="A0A2B7X5J2"/>
<sequence length="98" mass="11511">MAAALSRFATDDVMETFAFLGSPARLFGRLPLASRYVWSGFARPWYSHPYAEGRWGPSYRWRVWLLFDMLELQIIEELINEASDTRVYDFRRVTAQRG</sequence>
<dbReference type="OrthoDB" id="4941332at2759"/>
<dbReference type="EMBL" id="PDNA01000204">
    <property type="protein sequence ID" value="PGH04002.1"/>
    <property type="molecule type" value="Genomic_DNA"/>
</dbReference>
<evidence type="ECO:0000313" key="2">
    <source>
        <dbReference type="Proteomes" id="UP000224634"/>
    </source>
</evidence>
<accession>A0A2B7X5J2</accession>
<organism evidence="1 2">
    <name type="scientific">Polytolypa hystricis (strain UAMH7299)</name>
    <dbReference type="NCBI Taxonomy" id="1447883"/>
    <lineage>
        <taxon>Eukaryota</taxon>
        <taxon>Fungi</taxon>
        <taxon>Dikarya</taxon>
        <taxon>Ascomycota</taxon>
        <taxon>Pezizomycotina</taxon>
        <taxon>Eurotiomycetes</taxon>
        <taxon>Eurotiomycetidae</taxon>
        <taxon>Onygenales</taxon>
        <taxon>Onygenales incertae sedis</taxon>
        <taxon>Polytolypa</taxon>
    </lineage>
</organism>